<sequence>MNKIPQLVETNSDICSLPSTCLQLYRANHRMLFPYAFTEYPESTLLHLAYQEYFPDNPDSPESEQRSVPISSDSRGSTVLFLNWKSKPHINSPVFVEEWIRISAIFPKVC</sequence>
<dbReference type="EMBL" id="BGPR01022897">
    <property type="protein sequence ID" value="GBN89638.1"/>
    <property type="molecule type" value="Genomic_DNA"/>
</dbReference>
<dbReference type="Proteomes" id="UP000499080">
    <property type="component" value="Unassembled WGS sequence"/>
</dbReference>
<comment type="caution">
    <text evidence="1">The sequence shown here is derived from an EMBL/GenBank/DDBJ whole genome shotgun (WGS) entry which is preliminary data.</text>
</comment>
<gene>
    <name evidence="1" type="ORF">AVEN_51572_1</name>
</gene>
<evidence type="ECO:0000313" key="1">
    <source>
        <dbReference type="EMBL" id="GBN89638.1"/>
    </source>
</evidence>
<protein>
    <submittedName>
        <fullName evidence="1">Uncharacterized protein</fullName>
    </submittedName>
</protein>
<organism evidence="1 2">
    <name type="scientific">Araneus ventricosus</name>
    <name type="common">Orbweaver spider</name>
    <name type="synonym">Epeira ventricosa</name>
    <dbReference type="NCBI Taxonomy" id="182803"/>
    <lineage>
        <taxon>Eukaryota</taxon>
        <taxon>Metazoa</taxon>
        <taxon>Ecdysozoa</taxon>
        <taxon>Arthropoda</taxon>
        <taxon>Chelicerata</taxon>
        <taxon>Arachnida</taxon>
        <taxon>Araneae</taxon>
        <taxon>Araneomorphae</taxon>
        <taxon>Entelegynae</taxon>
        <taxon>Araneoidea</taxon>
        <taxon>Araneidae</taxon>
        <taxon>Araneus</taxon>
    </lineage>
</organism>
<reference evidence="1 2" key="1">
    <citation type="journal article" date="2019" name="Sci. Rep.">
        <title>Orb-weaving spider Araneus ventricosus genome elucidates the spidroin gene catalogue.</title>
        <authorList>
            <person name="Kono N."/>
            <person name="Nakamura H."/>
            <person name="Ohtoshi R."/>
            <person name="Moran D.A.P."/>
            <person name="Shinohara A."/>
            <person name="Yoshida Y."/>
            <person name="Fujiwara M."/>
            <person name="Mori M."/>
            <person name="Tomita M."/>
            <person name="Arakawa K."/>
        </authorList>
    </citation>
    <scope>NUCLEOTIDE SEQUENCE [LARGE SCALE GENOMIC DNA]</scope>
</reference>
<keyword evidence="2" id="KW-1185">Reference proteome</keyword>
<name>A0A4Y2SMZ0_ARAVE</name>
<accession>A0A4Y2SMZ0</accession>
<proteinExistence type="predicted"/>
<evidence type="ECO:0000313" key="2">
    <source>
        <dbReference type="Proteomes" id="UP000499080"/>
    </source>
</evidence>
<dbReference type="AlphaFoldDB" id="A0A4Y2SMZ0"/>